<proteinExistence type="predicted"/>
<reference evidence="2" key="1">
    <citation type="journal article" date="2020" name="mSystems">
        <title>Genome- and Community-Level Interaction Insights into Carbon Utilization and Element Cycling Functions of Hydrothermarchaeota in Hydrothermal Sediment.</title>
        <authorList>
            <person name="Zhou Z."/>
            <person name="Liu Y."/>
            <person name="Xu W."/>
            <person name="Pan J."/>
            <person name="Luo Z.H."/>
            <person name="Li M."/>
        </authorList>
    </citation>
    <scope>NUCLEOTIDE SEQUENCE [LARGE SCALE GENOMIC DNA]</scope>
    <source>
        <strain evidence="2">SpSt-885</strain>
    </source>
</reference>
<gene>
    <name evidence="2" type="ORF">ENW83_03925</name>
</gene>
<feature type="coiled-coil region" evidence="1">
    <location>
        <begin position="176"/>
        <end position="206"/>
    </location>
</feature>
<evidence type="ECO:0000313" key="2">
    <source>
        <dbReference type="EMBL" id="HGZ60336.1"/>
    </source>
</evidence>
<organism evidence="2">
    <name type="scientific">Fervidicoccus fontis</name>
    <dbReference type="NCBI Taxonomy" id="683846"/>
    <lineage>
        <taxon>Archaea</taxon>
        <taxon>Thermoproteota</taxon>
        <taxon>Thermoprotei</taxon>
        <taxon>Fervidicoccales</taxon>
        <taxon>Fervidicoccaceae</taxon>
        <taxon>Fervidicoccus</taxon>
    </lineage>
</organism>
<name>A0A7J3SLA3_9CREN</name>
<sequence>MEVEEFPESEPEFEEFESSIFEFDWKKWKKAGWKNEDIAREWSEKDWFPYSAKKWYSAGWREPEIARAWYHIWYLIGPLEAFKWYSAGWRNPFHAKYWFEHGWNDPVEAYKWYNSGWRLYAEEALEALERGLEPYEALVLPEYEDVAWVKLVMEATKLIKRAAKTLNRNLGGKTVRENIRRTARLLREAAEELEASRQTIAFNEARIEEIRNLIKRMWQKFLENKDKFPKEVWSGLWNWSRVDNLLKPLARELGAAQILLEPTIDWIPEPDIEFRHKLLKTSEKDWVYDDVPEKELMGYLVEIYHADGDYTLKFEKI</sequence>
<comment type="caution">
    <text evidence="2">The sequence shown here is derived from an EMBL/GenBank/DDBJ whole genome shotgun (WGS) entry which is preliminary data.</text>
</comment>
<protein>
    <submittedName>
        <fullName evidence="2">Uncharacterized protein</fullName>
    </submittedName>
</protein>
<dbReference type="EMBL" id="DTLS01000112">
    <property type="protein sequence ID" value="HGZ60336.1"/>
    <property type="molecule type" value="Genomic_DNA"/>
</dbReference>
<evidence type="ECO:0000256" key="1">
    <source>
        <dbReference type="SAM" id="Coils"/>
    </source>
</evidence>
<dbReference type="AlphaFoldDB" id="A0A7J3SLA3"/>
<keyword evidence="1" id="KW-0175">Coiled coil</keyword>
<accession>A0A7J3SLA3</accession>